<reference evidence="2 3" key="1">
    <citation type="submission" date="2018-07" db="EMBL/GenBank/DDBJ databases">
        <title>Pseudomonas laoshanensis sp. nov., isolated from soil.</title>
        <authorList>
            <person name="Sun J."/>
            <person name="Yu L."/>
            <person name="Wang M."/>
            <person name="Zhang C."/>
        </authorList>
    </citation>
    <scope>NUCLEOTIDE SEQUENCE [LARGE SCALE GENOMIC DNA]</scope>
    <source>
        <strain evidence="2 3">Y22</strain>
    </source>
</reference>
<name>A0A7V7KSB6_9GAMM</name>
<dbReference type="RefSeq" id="WP_149334715.1">
    <property type="nucleotide sequence ID" value="NZ_QOVF01000015.1"/>
</dbReference>
<sequence length="224" mass="25000">MRFLFLFLLLLNILYGLWQLQDGNADESLYQAADQALEQLPVAEATIEESEPEVEATPSIEERQPSTVLCVNLGVFNVRPEAEQLRQRLLALSIESEVISREVPGSQDYWLVMPVQGGQVEALQRLSTLQSEGIDSFIITQGALANNISLGVFRREDYALARQAQLEAMGHSVRVERQESVSSEYLVQVDSAARRLVDQSLLAGLRKSFPALQHQFLPCKSIAD</sequence>
<dbReference type="SUPFAM" id="SSF110997">
    <property type="entry name" value="Sporulation related repeat"/>
    <property type="match status" value="1"/>
</dbReference>
<proteinExistence type="predicted"/>
<keyword evidence="3" id="KW-1185">Reference proteome</keyword>
<dbReference type="OrthoDB" id="6193567at2"/>
<dbReference type="InterPro" id="IPR036680">
    <property type="entry name" value="SPOR-like_sf"/>
</dbReference>
<protein>
    <recommendedName>
        <fullName evidence="1">SPOR domain-containing protein</fullName>
    </recommendedName>
</protein>
<dbReference type="GO" id="GO:0042834">
    <property type="term" value="F:peptidoglycan binding"/>
    <property type="evidence" value="ECO:0007669"/>
    <property type="project" value="InterPro"/>
</dbReference>
<dbReference type="InterPro" id="IPR007730">
    <property type="entry name" value="SPOR-like_dom"/>
</dbReference>
<evidence type="ECO:0000313" key="3">
    <source>
        <dbReference type="Proteomes" id="UP000463138"/>
    </source>
</evidence>
<comment type="caution">
    <text evidence="2">The sequence shown here is derived from an EMBL/GenBank/DDBJ whole genome shotgun (WGS) entry which is preliminary data.</text>
</comment>
<feature type="domain" description="SPOR" evidence="1">
    <location>
        <begin position="69"/>
        <end position="140"/>
    </location>
</feature>
<accession>A0A7V7KSB6</accession>
<dbReference type="AlphaFoldDB" id="A0A7V7KSB6"/>
<organism evidence="2 3">
    <name type="scientific">Halopseudomonas laoshanensis</name>
    <dbReference type="NCBI Taxonomy" id="2268758"/>
    <lineage>
        <taxon>Bacteria</taxon>
        <taxon>Pseudomonadati</taxon>
        <taxon>Pseudomonadota</taxon>
        <taxon>Gammaproteobacteria</taxon>
        <taxon>Pseudomonadales</taxon>
        <taxon>Pseudomonadaceae</taxon>
        <taxon>Halopseudomonas</taxon>
    </lineage>
</organism>
<dbReference type="Pfam" id="PF05036">
    <property type="entry name" value="SPOR"/>
    <property type="match status" value="1"/>
</dbReference>
<dbReference type="EMBL" id="QOVF01000015">
    <property type="protein sequence ID" value="KAA0689494.1"/>
    <property type="molecule type" value="Genomic_DNA"/>
</dbReference>
<evidence type="ECO:0000313" key="2">
    <source>
        <dbReference type="EMBL" id="KAA0689494.1"/>
    </source>
</evidence>
<gene>
    <name evidence="2" type="ORF">DT594_18895</name>
</gene>
<evidence type="ECO:0000259" key="1">
    <source>
        <dbReference type="Pfam" id="PF05036"/>
    </source>
</evidence>
<dbReference type="Proteomes" id="UP000463138">
    <property type="component" value="Unassembled WGS sequence"/>
</dbReference>